<dbReference type="GO" id="GO:0005634">
    <property type="term" value="C:nucleus"/>
    <property type="evidence" value="ECO:0007669"/>
    <property type="project" value="UniProtKB-UniRule"/>
</dbReference>
<evidence type="ECO:0000256" key="1">
    <source>
        <dbReference type="ARBA" id="ARBA00023125"/>
    </source>
</evidence>
<dbReference type="OrthoDB" id="6247875at2759"/>
<reference evidence="5" key="1">
    <citation type="submission" date="2021-06" db="EMBL/GenBank/DDBJ databases">
        <authorList>
            <person name="Kallberg Y."/>
            <person name="Tangrot J."/>
            <person name="Rosling A."/>
        </authorList>
    </citation>
    <scope>NUCLEOTIDE SEQUENCE</scope>
    <source>
        <strain evidence="5">BR232B</strain>
    </source>
</reference>
<organism evidence="5 6">
    <name type="scientific">Paraglomus brasilianum</name>
    <dbReference type="NCBI Taxonomy" id="144538"/>
    <lineage>
        <taxon>Eukaryota</taxon>
        <taxon>Fungi</taxon>
        <taxon>Fungi incertae sedis</taxon>
        <taxon>Mucoromycota</taxon>
        <taxon>Glomeromycotina</taxon>
        <taxon>Glomeromycetes</taxon>
        <taxon>Paraglomerales</taxon>
        <taxon>Paraglomeraceae</taxon>
        <taxon>Paraglomus</taxon>
    </lineage>
</organism>
<dbReference type="GO" id="GO:0001228">
    <property type="term" value="F:DNA-binding transcription activator activity, RNA polymerase II-specific"/>
    <property type="evidence" value="ECO:0007669"/>
    <property type="project" value="TreeGrafter"/>
</dbReference>
<dbReference type="InterPro" id="IPR009071">
    <property type="entry name" value="HMG_box_dom"/>
</dbReference>
<dbReference type="InterPro" id="IPR036910">
    <property type="entry name" value="HMG_box_dom_sf"/>
</dbReference>
<evidence type="ECO:0000256" key="2">
    <source>
        <dbReference type="ARBA" id="ARBA00023163"/>
    </source>
</evidence>
<dbReference type="AlphaFoldDB" id="A0A9N9BKJ9"/>
<dbReference type="GO" id="GO:0030154">
    <property type="term" value="P:cell differentiation"/>
    <property type="evidence" value="ECO:0007669"/>
    <property type="project" value="TreeGrafter"/>
</dbReference>
<evidence type="ECO:0000256" key="3">
    <source>
        <dbReference type="PROSITE-ProRule" id="PRU00267"/>
    </source>
</evidence>
<dbReference type="PANTHER" id="PTHR10270:SF161">
    <property type="entry name" value="SEX-DETERMINING REGION Y PROTEIN"/>
    <property type="match status" value="1"/>
</dbReference>
<feature type="domain" description="HMG box" evidence="4">
    <location>
        <begin position="77"/>
        <end position="147"/>
    </location>
</feature>
<proteinExistence type="predicted"/>
<protein>
    <submittedName>
        <fullName evidence="5">3094_t:CDS:1</fullName>
    </submittedName>
</protein>
<feature type="DNA-binding region" description="HMG box" evidence="3">
    <location>
        <begin position="77"/>
        <end position="147"/>
    </location>
</feature>
<keyword evidence="6" id="KW-1185">Reference proteome</keyword>
<keyword evidence="3" id="KW-0539">Nucleus</keyword>
<dbReference type="PROSITE" id="PS50118">
    <property type="entry name" value="HMG_BOX_2"/>
    <property type="match status" value="1"/>
</dbReference>
<accession>A0A9N9BKJ9</accession>
<evidence type="ECO:0000313" key="6">
    <source>
        <dbReference type="Proteomes" id="UP000789739"/>
    </source>
</evidence>
<dbReference type="InterPro" id="IPR050140">
    <property type="entry name" value="SRY-related_HMG-box_TF-like"/>
</dbReference>
<comment type="caution">
    <text evidence="5">The sequence shown here is derived from an EMBL/GenBank/DDBJ whole genome shotgun (WGS) entry which is preliminary data.</text>
</comment>
<evidence type="ECO:0000313" key="5">
    <source>
        <dbReference type="EMBL" id="CAG8567145.1"/>
    </source>
</evidence>
<dbReference type="CDD" id="cd01389">
    <property type="entry name" value="HMG-box_ROX1-like"/>
    <property type="match status" value="1"/>
</dbReference>
<dbReference type="Gene3D" id="1.10.30.10">
    <property type="entry name" value="High mobility group box domain"/>
    <property type="match status" value="1"/>
</dbReference>
<dbReference type="Proteomes" id="UP000789739">
    <property type="component" value="Unassembled WGS sequence"/>
</dbReference>
<dbReference type="SMART" id="SM00398">
    <property type="entry name" value="HMG"/>
    <property type="match status" value="1"/>
</dbReference>
<dbReference type="PANTHER" id="PTHR10270">
    <property type="entry name" value="SOX TRANSCRIPTION FACTOR"/>
    <property type="match status" value="1"/>
</dbReference>
<dbReference type="GO" id="GO:0000978">
    <property type="term" value="F:RNA polymerase II cis-regulatory region sequence-specific DNA binding"/>
    <property type="evidence" value="ECO:0007669"/>
    <property type="project" value="TreeGrafter"/>
</dbReference>
<sequence>MSSNSINQKPILRQVHSHTELCTTTNSTCPATCFTNNLTSTELELIRNPPYPLTISYDSILNPIRKRRKNSNKRNLPPRPQNAWVLFRRNFQSRVRSQCFGGLHTLKEISKTAAESWKRQPEEVKQYFNVLSKLVSHKHKVMYPEYVYNPRKFKNGENFIFKYMDKDKIAKSRNNKTSLSKKVKLSNTGCSSISENLRNNKQQSSLPSPSSIIDISSFSLCEISDLPYFLTQEPAYFSPNFIQPSSFFSQCQFDNDINNNNINANEKISYTDFEFGHCPG</sequence>
<dbReference type="SUPFAM" id="SSF47095">
    <property type="entry name" value="HMG-box"/>
    <property type="match status" value="1"/>
</dbReference>
<keyword evidence="1 3" id="KW-0238">DNA-binding</keyword>
<name>A0A9N9BKJ9_9GLOM</name>
<keyword evidence="2" id="KW-0804">Transcription</keyword>
<evidence type="ECO:0000259" key="4">
    <source>
        <dbReference type="PROSITE" id="PS50118"/>
    </source>
</evidence>
<gene>
    <name evidence="5" type="ORF">PBRASI_LOCUS5903</name>
</gene>
<dbReference type="EMBL" id="CAJVPI010000733">
    <property type="protein sequence ID" value="CAG8567145.1"/>
    <property type="molecule type" value="Genomic_DNA"/>
</dbReference>
<dbReference type="Pfam" id="PF00505">
    <property type="entry name" value="HMG_box"/>
    <property type="match status" value="1"/>
</dbReference>